<feature type="domain" description="Palmitoyltransferase DHHC" evidence="8">
    <location>
        <begin position="139"/>
        <end position="279"/>
    </location>
</feature>
<feature type="transmembrane region" description="Helical" evidence="7">
    <location>
        <begin position="98"/>
        <end position="116"/>
    </location>
</feature>
<dbReference type="InterPro" id="IPR001594">
    <property type="entry name" value="Palmitoyltrfase_DHHC"/>
</dbReference>
<dbReference type="Pfam" id="PF01529">
    <property type="entry name" value="DHHC"/>
    <property type="match status" value="1"/>
</dbReference>
<dbReference type="Proteomes" id="UP001347796">
    <property type="component" value="Unassembled WGS sequence"/>
</dbReference>
<evidence type="ECO:0000256" key="4">
    <source>
        <dbReference type="ARBA" id="ARBA00022989"/>
    </source>
</evidence>
<evidence type="ECO:0000256" key="3">
    <source>
        <dbReference type="ARBA" id="ARBA00022692"/>
    </source>
</evidence>
<evidence type="ECO:0000313" key="10">
    <source>
        <dbReference type="Proteomes" id="UP001347796"/>
    </source>
</evidence>
<proteinExistence type="inferred from homology"/>
<feature type="transmembrane region" description="Helical" evidence="7">
    <location>
        <begin position="183"/>
        <end position="203"/>
    </location>
</feature>
<keyword evidence="2 7" id="KW-0808">Transferase</keyword>
<comment type="subcellular location">
    <subcellularLocation>
        <location evidence="1">Membrane</location>
        <topology evidence="1">Multi-pass membrane protein</topology>
    </subcellularLocation>
</comment>
<keyword evidence="3 7" id="KW-0812">Transmembrane</keyword>
<gene>
    <name evidence="9" type="ORF">SNE40_006077</name>
</gene>
<keyword evidence="10" id="KW-1185">Reference proteome</keyword>
<evidence type="ECO:0000256" key="1">
    <source>
        <dbReference type="ARBA" id="ARBA00004141"/>
    </source>
</evidence>
<organism evidence="9 10">
    <name type="scientific">Patella caerulea</name>
    <name type="common">Rayed Mediterranean limpet</name>
    <dbReference type="NCBI Taxonomy" id="87958"/>
    <lineage>
        <taxon>Eukaryota</taxon>
        <taxon>Metazoa</taxon>
        <taxon>Spiralia</taxon>
        <taxon>Lophotrochozoa</taxon>
        <taxon>Mollusca</taxon>
        <taxon>Gastropoda</taxon>
        <taxon>Patellogastropoda</taxon>
        <taxon>Patelloidea</taxon>
        <taxon>Patellidae</taxon>
        <taxon>Patella</taxon>
    </lineage>
</organism>
<evidence type="ECO:0000256" key="7">
    <source>
        <dbReference type="RuleBase" id="RU079119"/>
    </source>
</evidence>
<sequence length="330" mass="38801">MTHREAVSSHKTASLETSSGIDWSKPPDVDAYLDKENAQYLLEKRTSPQKWLWKLRMMNTAGFVYFSVYSLSSLIVGHFITLPYIYGYDKDVLWNRKILAAYIFIMLVTNYILIVLRSKRSRFGIFSQMLPSANQAHWTKCPNCDILVPPRAKHCVLCDVCVLKRDHHCFFAGCCIGFHNQRYFIVFCLYGCLGAMYSLYVTYCFLEIHYTPLFSLDFYGYLMPWLLWRWYLGTIHHSVIWLVLLLYLSLTTLLACGYFLAWQLVLLFTGQTTYELLKRNKTFKQPLAENLKSVFGKWSLINFIIPLPWIRNEGDGRKWKTRCSLEEKHF</sequence>
<dbReference type="AlphaFoldDB" id="A0AAN8Q421"/>
<dbReference type="GO" id="GO:0019706">
    <property type="term" value="F:protein-cysteine S-palmitoyltransferase activity"/>
    <property type="evidence" value="ECO:0007669"/>
    <property type="project" value="UniProtKB-EC"/>
</dbReference>
<keyword evidence="6 7" id="KW-0012">Acyltransferase</keyword>
<dbReference type="GO" id="GO:0016020">
    <property type="term" value="C:membrane"/>
    <property type="evidence" value="ECO:0007669"/>
    <property type="project" value="UniProtKB-SubCell"/>
</dbReference>
<evidence type="ECO:0000259" key="8">
    <source>
        <dbReference type="Pfam" id="PF01529"/>
    </source>
</evidence>
<dbReference type="PANTHER" id="PTHR12246">
    <property type="entry name" value="PALMITOYLTRANSFERASE ZDHHC16"/>
    <property type="match status" value="1"/>
</dbReference>
<feature type="transmembrane region" description="Helical" evidence="7">
    <location>
        <begin position="209"/>
        <end position="227"/>
    </location>
</feature>
<comment type="catalytic activity">
    <reaction evidence="7">
        <text>L-cysteinyl-[protein] + hexadecanoyl-CoA = S-hexadecanoyl-L-cysteinyl-[protein] + CoA</text>
        <dbReference type="Rhea" id="RHEA:36683"/>
        <dbReference type="Rhea" id="RHEA-COMP:10131"/>
        <dbReference type="Rhea" id="RHEA-COMP:11032"/>
        <dbReference type="ChEBI" id="CHEBI:29950"/>
        <dbReference type="ChEBI" id="CHEBI:57287"/>
        <dbReference type="ChEBI" id="CHEBI:57379"/>
        <dbReference type="ChEBI" id="CHEBI:74151"/>
        <dbReference type="EC" id="2.3.1.225"/>
    </reaction>
</comment>
<dbReference type="EMBL" id="JAZGQO010000005">
    <property type="protein sequence ID" value="KAK6186806.1"/>
    <property type="molecule type" value="Genomic_DNA"/>
</dbReference>
<keyword evidence="5 7" id="KW-0472">Membrane</keyword>
<reference evidence="9 10" key="1">
    <citation type="submission" date="2024-01" db="EMBL/GenBank/DDBJ databases">
        <title>The genome of the rayed Mediterranean limpet Patella caerulea (Linnaeus, 1758).</title>
        <authorList>
            <person name="Anh-Thu Weber A."/>
            <person name="Halstead-Nussloch G."/>
        </authorList>
    </citation>
    <scope>NUCLEOTIDE SEQUENCE [LARGE SCALE GENOMIC DNA]</scope>
    <source>
        <strain evidence="9">AATW-2023a</strain>
        <tissue evidence="9">Whole specimen</tissue>
    </source>
</reference>
<feature type="transmembrane region" description="Helical" evidence="7">
    <location>
        <begin position="239"/>
        <end position="261"/>
    </location>
</feature>
<evidence type="ECO:0000256" key="2">
    <source>
        <dbReference type="ARBA" id="ARBA00022679"/>
    </source>
</evidence>
<name>A0AAN8Q421_PATCE</name>
<comment type="similarity">
    <text evidence="7">Belongs to the DHHC palmitoyltransferase family.</text>
</comment>
<feature type="transmembrane region" description="Helical" evidence="7">
    <location>
        <begin position="63"/>
        <end position="86"/>
    </location>
</feature>
<dbReference type="EC" id="2.3.1.225" evidence="7"/>
<dbReference type="InterPro" id="IPR039859">
    <property type="entry name" value="PFA4/ZDH16/20/ERF2-like"/>
</dbReference>
<evidence type="ECO:0000256" key="6">
    <source>
        <dbReference type="ARBA" id="ARBA00023315"/>
    </source>
</evidence>
<accession>A0AAN8Q421</accession>
<protein>
    <recommendedName>
        <fullName evidence="7">Palmitoyltransferase</fullName>
        <ecNumber evidence="7">2.3.1.225</ecNumber>
    </recommendedName>
</protein>
<comment type="caution">
    <text evidence="9">The sequence shown here is derived from an EMBL/GenBank/DDBJ whole genome shotgun (WGS) entry which is preliminary data.</text>
</comment>
<dbReference type="PROSITE" id="PS50216">
    <property type="entry name" value="DHHC"/>
    <property type="match status" value="1"/>
</dbReference>
<comment type="domain">
    <text evidence="7">The DHHC domain is required for palmitoyltransferase activity.</text>
</comment>
<evidence type="ECO:0000256" key="5">
    <source>
        <dbReference type="ARBA" id="ARBA00023136"/>
    </source>
</evidence>
<evidence type="ECO:0000313" key="9">
    <source>
        <dbReference type="EMBL" id="KAK6186806.1"/>
    </source>
</evidence>
<keyword evidence="4 7" id="KW-1133">Transmembrane helix</keyword>